<accession>A0A285RTM9</accession>
<keyword evidence="2" id="KW-0328">Glycosyltransferase</keyword>
<dbReference type="InterPro" id="IPR001173">
    <property type="entry name" value="Glyco_trans_2-like"/>
</dbReference>
<dbReference type="Gene3D" id="3.90.550.10">
    <property type="entry name" value="Spore Coat Polysaccharide Biosynthesis Protein SpsA, Chain A"/>
    <property type="match status" value="1"/>
</dbReference>
<gene>
    <name evidence="6" type="ORF">SAMN05428964_1011665</name>
</gene>
<evidence type="ECO:0000313" key="6">
    <source>
        <dbReference type="EMBL" id="SOB95637.1"/>
    </source>
</evidence>
<dbReference type="AlphaFoldDB" id="A0A285RTM9"/>
<name>A0A285RTM9_9PROT</name>
<dbReference type="EMBL" id="OBMM01000001">
    <property type="protein sequence ID" value="SOB95637.1"/>
    <property type="molecule type" value="Genomic_DNA"/>
</dbReference>
<dbReference type="Pfam" id="PF00535">
    <property type="entry name" value="Glycos_transf_2"/>
    <property type="match status" value="1"/>
</dbReference>
<organism evidence="6 7">
    <name type="scientific">Thalassospira xiamenensis</name>
    <dbReference type="NCBI Taxonomy" id="220697"/>
    <lineage>
        <taxon>Bacteria</taxon>
        <taxon>Pseudomonadati</taxon>
        <taxon>Pseudomonadota</taxon>
        <taxon>Alphaproteobacteria</taxon>
        <taxon>Rhodospirillales</taxon>
        <taxon>Thalassospiraceae</taxon>
        <taxon>Thalassospira</taxon>
    </lineage>
</organism>
<evidence type="ECO:0000256" key="2">
    <source>
        <dbReference type="ARBA" id="ARBA00022676"/>
    </source>
</evidence>
<feature type="transmembrane region" description="Helical" evidence="4">
    <location>
        <begin position="373"/>
        <end position="395"/>
    </location>
</feature>
<keyword evidence="4" id="KW-0472">Membrane</keyword>
<evidence type="ECO:0000313" key="7">
    <source>
        <dbReference type="Proteomes" id="UP000219068"/>
    </source>
</evidence>
<dbReference type="SUPFAM" id="SSF53448">
    <property type="entry name" value="Nucleotide-diphospho-sugar transferases"/>
    <property type="match status" value="1"/>
</dbReference>
<feature type="transmembrane region" description="Helical" evidence="4">
    <location>
        <begin position="338"/>
        <end position="361"/>
    </location>
</feature>
<reference evidence="6 7" key="1">
    <citation type="submission" date="2017-08" db="EMBL/GenBank/DDBJ databases">
        <authorList>
            <person name="de Groot N.N."/>
        </authorList>
    </citation>
    <scope>NUCLEOTIDE SEQUENCE [LARGE SCALE GENOMIC DNA]</scope>
    <source>
        <strain evidence="6 7">USBA 78</strain>
    </source>
</reference>
<keyword evidence="4" id="KW-0812">Transmembrane</keyword>
<dbReference type="PANTHER" id="PTHR43630">
    <property type="entry name" value="POLY-BETA-1,6-N-ACETYL-D-GLUCOSAMINE SYNTHASE"/>
    <property type="match status" value="1"/>
</dbReference>
<evidence type="ECO:0000256" key="3">
    <source>
        <dbReference type="ARBA" id="ARBA00022679"/>
    </source>
</evidence>
<dbReference type="CDD" id="cd06423">
    <property type="entry name" value="CESA_like"/>
    <property type="match status" value="1"/>
</dbReference>
<dbReference type="PANTHER" id="PTHR43630:SF1">
    <property type="entry name" value="POLY-BETA-1,6-N-ACETYL-D-GLUCOSAMINE SYNTHASE"/>
    <property type="match status" value="1"/>
</dbReference>
<keyword evidence="3 6" id="KW-0808">Transferase</keyword>
<feature type="transmembrane region" description="Helical" evidence="4">
    <location>
        <begin position="313"/>
        <end position="332"/>
    </location>
</feature>
<feature type="domain" description="Glycosyltransferase 2-like" evidence="5">
    <location>
        <begin position="62"/>
        <end position="229"/>
    </location>
</feature>
<dbReference type="Proteomes" id="UP000219068">
    <property type="component" value="Unassembled WGS sequence"/>
</dbReference>
<evidence type="ECO:0000259" key="5">
    <source>
        <dbReference type="Pfam" id="PF00535"/>
    </source>
</evidence>
<sequence length="426" mass="47529">MFVDGINYLLSLSFPAFFAMFWHFFLLELPRFVIAGIAVCVATMVRRRSVVPGLPLVRPRISVLLPGHNEAENLPRAIMSMREQTIPPDQIVVVDDGSTDDSVAVATAMQKDGLIDVVRSTQVRGGKSAAANLGLAECSGDIVIIADADTTYDCDAFEKLIAAFNDPKIGAVAGNLGVRNPDISLATRWQAIQYQISIGLGRQVSDMLGVLFIVSGAFGAFRRQALEQVGGWSVGPGEDAELTNKIRRAGWQVQFAPEAWCLTDVPETFAQLARQRLRWDRSLVRMRWRRFRVFLDPTDAQFRLSNALGTIDILFFQALLSLSFVIYLIWLFDVYGSFGWIIAVVNLLAYSLFGIAGFAMARIAAPNARVAGLWPYVLGYGVFNSLFLRFVRLVACFDELIFRRSFDDNYVPRRVRHAARRSRVDN</sequence>
<dbReference type="RefSeq" id="WP_097051084.1">
    <property type="nucleotide sequence ID" value="NZ_OBMM01000001.1"/>
</dbReference>
<evidence type="ECO:0000256" key="1">
    <source>
        <dbReference type="ARBA" id="ARBA00006739"/>
    </source>
</evidence>
<protein>
    <submittedName>
        <fullName evidence="6">Glycosyltransferase, catalytic subunit of cellulose synthase and poly-beta-1,6-N-acetylglucosamine synthase</fullName>
    </submittedName>
</protein>
<evidence type="ECO:0000256" key="4">
    <source>
        <dbReference type="SAM" id="Phobius"/>
    </source>
</evidence>
<dbReference type="InterPro" id="IPR029044">
    <property type="entry name" value="Nucleotide-diphossugar_trans"/>
</dbReference>
<keyword evidence="4" id="KW-1133">Transmembrane helix</keyword>
<comment type="similarity">
    <text evidence="1">Belongs to the glycosyltransferase 2 family.</text>
</comment>
<proteinExistence type="inferred from homology"/>
<dbReference type="GO" id="GO:0016757">
    <property type="term" value="F:glycosyltransferase activity"/>
    <property type="evidence" value="ECO:0007669"/>
    <property type="project" value="UniProtKB-KW"/>
</dbReference>